<accession>A0A4Q1YX73</accession>
<evidence type="ECO:0000313" key="2">
    <source>
        <dbReference type="EMBL" id="TKK61472.1"/>
    </source>
</evidence>
<proteinExistence type="predicted"/>
<sequence>MSEDLTTPFLPLGSVLKLKDTTNDTLYYFIVARAIAKNGNGEIVSRYKVAPHPFGDIPTQEVFSIEVEQIMEVLFEGFSDKTDGEFLENLLSQMNGSAESFPKDSESEVEKSSELEKTEMETNGDPFYYFRKGGED</sequence>
<comment type="caution">
    <text evidence="2">The sequence shown here is derived from an EMBL/GenBank/DDBJ whole genome shotgun (WGS) entry which is preliminary data.</text>
</comment>
<feature type="compositionally biased region" description="Basic and acidic residues" evidence="1">
    <location>
        <begin position="101"/>
        <end position="120"/>
    </location>
</feature>
<dbReference type="AlphaFoldDB" id="A0A4Q1YX73"/>
<dbReference type="InterPro" id="IPR025233">
    <property type="entry name" value="DUF4176"/>
</dbReference>
<reference evidence="2 3" key="1">
    <citation type="submission" date="2019-02" db="EMBL/GenBank/DDBJ databases">
        <title>Bacteria dissemination in different level of health care in South Africa: the effectiveness of infections prevention and control.</title>
        <authorList>
            <person name="Shobo C."/>
            <person name="Amoako D.G."/>
            <person name="Allam M."/>
            <person name="Ismail A."/>
            <person name="Bester L.A."/>
            <person name="Essack S.Y."/>
        </authorList>
    </citation>
    <scope>NUCLEOTIDE SEQUENCE [LARGE SCALE GENOMIC DNA]</scope>
    <source>
        <strain evidence="2 3">2SIL2</strain>
    </source>
</reference>
<organism evidence="2 3">
    <name type="scientific">Enterococcus faecalis</name>
    <name type="common">Streptococcus faecalis</name>
    <dbReference type="NCBI Taxonomy" id="1351"/>
    <lineage>
        <taxon>Bacteria</taxon>
        <taxon>Bacillati</taxon>
        <taxon>Bacillota</taxon>
        <taxon>Bacilli</taxon>
        <taxon>Lactobacillales</taxon>
        <taxon>Enterococcaceae</taxon>
        <taxon>Enterococcus</taxon>
    </lineage>
</organism>
<dbReference type="EMBL" id="SIYF01000641">
    <property type="protein sequence ID" value="TKK61472.1"/>
    <property type="molecule type" value="Genomic_DNA"/>
</dbReference>
<evidence type="ECO:0000313" key="3">
    <source>
        <dbReference type="Proteomes" id="UP000305511"/>
    </source>
</evidence>
<protein>
    <submittedName>
        <fullName evidence="2">DUF4176 domain-containing protein</fullName>
    </submittedName>
</protein>
<dbReference type="Pfam" id="PF13780">
    <property type="entry name" value="DUF4176"/>
    <property type="match status" value="1"/>
</dbReference>
<dbReference type="RefSeq" id="WP_010828750.1">
    <property type="nucleotide sequence ID" value="NZ_CP018004.2"/>
</dbReference>
<feature type="region of interest" description="Disordered" evidence="1">
    <location>
        <begin position="97"/>
        <end position="136"/>
    </location>
</feature>
<gene>
    <name evidence="2" type="ORF">EY666_18455</name>
</gene>
<name>A0A4Q1YX73_ENTFL</name>
<dbReference type="Proteomes" id="UP000305511">
    <property type="component" value="Unassembled WGS sequence"/>
</dbReference>
<evidence type="ECO:0000256" key="1">
    <source>
        <dbReference type="SAM" id="MobiDB-lite"/>
    </source>
</evidence>